<name>A0A266N923_9PSED</name>
<dbReference type="AlphaFoldDB" id="A0A266N923"/>
<gene>
    <name evidence="1" type="ORF">CJF39_13765</name>
</gene>
<proteinExistence type="predicted"/>
<dbReference type="Proteomes" id="UP000215788">
    <property type="component" value="Unassembled WGS sequence"/>
</dbReference>
<protein>
    <submittedName>
        <fullName evidence="1">Uncharacterized protein</fullName>
    </submittedName>
</protein>
<evidence type="ECO:0000313" key="1">
    <source>
        <dbReference type="EMBL" id="OZY58939.1"/>
    </source>
</evidence>
<reference evidence="1 2" key="1">
    <citation type="submission" date="2017-08" db="EMBL/GenBank/DDBJ databases">
        <title>Genomic and metabolic characterisation of spoilage-associated Pseudomonas species.</title>
        <authorList>
            <person name="Stanborough T."/>
            <person name="Fegan N."/>
            <person name="Powell S.M."/>
            <person name="Singh T."/>
            <person name="Tamplin M.L."/>
            <person name="Chandry P.S."/>
        </authorList>
    </citation>
    <scope>NUCLEOTIDE SEQUENCE [LARGE SCALE GENOMIC DNA]</scope>
    <source>
        <strain evidence="1 2">L1802</strain>
    </source>
</reference>
<sequence>MHLYNSTHDAHIPCDVPGVCNRQRVHAPWSQGVGQGASTARNKGCRDARVFEQPRSRTKKHYVPFNPLYSRLFSIDETWVGGADRHIET</sequence>
<dbReference type="EMBL" id="NQKI01000020">
    <property type="protein sequence ID" value="OZY58939.1"/>
    <property type="molecule type" value="Genomic_DNA"/>
</dbReference>
<evidence type="ECO:0000313" key="2">
    <source>
        <dbReference type="Proteomes" id="UP000215788"/>
    </source>
</evidence>
<comment type="caution">
    <text evidence="1">The sequence shown here is derived from an EMBL/GenBank/DDBJ whole genome shotgun (WGS) entry which is preliminary data.</text>
</comment>
<organism evidence="1 2">
    <name type="scientific">Pseudomonas lundensis</name>
    <dbReference type="NCBI Taxonomy" id="86185"/>
    <lineage>
        <taxon>Bacteria</taxon>
        <taxon>Pseudomonadati</taxon>
        <taxon>Pseudomonadota</taxon>
        <taxon>Gammaproteobacteria</taxon>
        <taxon>Pseudomonadales</taxon>
        <taxon>Pseudomonadaceae</taxon>
        <taxon>Pseudomonas</taxon>
    </lineage>
</organism>
<accession>A0A266N923</accession>
<dbReference type="RefSeq" id="WP_094993907.1">
    <property type="nucleotide sequence ID" value="NZ_NQKI01000020.1"/>
</dbReference>